<reference evidence="2" key="2">
    <citation type="submission" date="2023-03" db="EMBL/GenBank/DDBJ databases">
        <authorList>
            <person name="Inwood S.N."/>
            <person name="Skelly J.G."/>
            <person name="Guhlin J."/>
            <person name="Harrop T.W.R."/>
            <person name="Goldson S.G."/>
            <person name="Dearden P.K."/>
        </authorList>
    </citation>
    <scope>NUCLEOTIDE SEQUENCE</scope>
    <source>
        <strain evidence="2">Irish</strain>
        <tissue evidence="2">Whole body</tissue>
    </source>
</reference>
<gene>
    <name evidence="2" type="ORF">PV328_001237</name>
</gene>
<dbReference type="AlphaFoldDB" id="A0AA39KX38"/>
<feature type="transmembrane region" description="Helical" evidence="1">
    <location>
        <begin position="107"/>
        <end position="130"/>
    </location>
</feature>
<keyword evidence="1" id="KW-0472">Membrane</keyword>
<dbReference type="EMBL" id="JAQQBS010000001">
    <property type="protein sequence ID" value="KAK0177158.1"/>
    <property type="molecule type" value="Genomic_DNA"/>
</dbReference>
<evidence type="ECO:0000313" key="2">
    <source>
        <dbReference type="EMBL" id="KAK0177158.1"/>
    </source>
</evidence>
<name>A0AA39KX38_9HYME</name>
<keyword evidence="3" id="KW-1185">Reference proteome</keyword>
<organism evidence="2 3">
    <name type="scientific">Microctonus aethiopoides</name>
    <dbReference type="NCBI Taxonomy" id="144406"/>
    <lineage>
        <taxon>Eukaryota</taxon>
        <taxon>Metazoa</taxon>
        <taxon>Ecdysozoa</taxon>
        <taxon>Arthropoda</taxon>
        <taxon>Hexapoda</taxon>
        <taxon>Insecta</taxon>
        <taxon>Pterygota</taxon>
        <taxon>Neoptera</taxon>
        <taxon>Endopterygota</taxon>
        <taxon>Hymenoptera</taxon>
        <taxon>Apocrita</taxon>
        <taxon>Ichneumonoidea</taxon>
        <taxon>Braconidae</taxon>
        <taxon>Euphorinae</taxon>
        <taxon>Microctonus</taxon>
    </lineage>
</organism>
<accession>A0AA39KX38</accession>
<proteinExistence type="predicted"/>
<comment type="caution">
    <text evidence="2">The sequence shown here is derived from an EMBL/GenBank/DDBJ whole genome shotgun (WGS) entry which is preliminary data.</text>
</comment>
<keyword evidence="1" id="KW-1133">Transmembrane helix</keyword>
<sequence>MIPKQDETKNGCNCYENVPSQEITLTTEEALHDFNMTISDEILRKDVEVQVNCGNMSLPFIFIITTNKSLISLCAIPSLRMLDEIVILLDKLFPVKKKRFLSTKEQVILVMMKLKIDISFSVLHIFFGVYSLRNDITPGV</sequence>
<dbReference type="Proteomes" id="UP001168990">
    <property type="component" value="Unassembled WGS sequence"/>
</dbReference>
<protein>
    <submittedName>
        <fullName evidence="2">Uncharacterized protein</fullName>
    </submittedName>
</protein>
<evidence type="ECO:0000256" key="1">
    <source>
        <dbReference type="SAM" id="Phobius"/>
    </source>
</evidence>
<reference evidence="2" key="1">
    <citation type="journal article" date="2023" name="bioRxiv">
        <title>Scaffold-level genome assemblies of two parasitoid biocontrol wasps reveal the parthenogenesis mechanism and an associated novel virus.</title>
        <authorList>
            <person name="Inwood S."/>
            <person name="Skelly J."/>
            <person name="Guhlin J."/>
            <person name="Harrop T."/>
            <person name="Goldson S."/>
            <person name="Dearden P."/>
        </authorList>
    </citation>
    <scope>NUCLEOTIDE SEQUENCE</scope>
    <source>
        <strain evidence="2">Irish</strain>
        <tissue evidence="2">Whole body</tissue>
    </source>
</reference>
<keyword evidence="1" id="KW-0812">Transmembrane</keyword>
<evidence type="ECO:0000313" key="3">
    <source>
        <dbReference type="Proteomes" id="UP001168990"/>
    </source>
</evidence>